<dbReference type="NCBIfam" id="TIGR04086">
    <property type="entry name" value="TIGR04086_membr"/>
    <property type="match status" value="1"/>
</dbReference>
<dbReference type="Pfam" id="PF12670">
    <property type="entry name" value="DUF3792"/>
    <property type="match status" value="1"/>
</dbReference>
<dbReference type="Proteomes" id="UP001597561">
    <property type="component" value="Unassembled WGS sequence"/>
</dbReference>
<evidence type="ECO:0000256" key="1">
    <source>
        <dbReference type="SAM" id="Phobius"/>
    </source>
</evidence>
<sequence>MIVWKKTAGGIAAAVVIFFLIAAVYSAVAATLLHFTDLSELSMEKWNGMTGAAAVLIGSMAGSAYAGQKGMYIGCLTAGIVISISLLFNHTPFEWSQLIHYGLFLACGLTGGIIGVNFRGAREK</sequence>
<feature type="transmembrane region" description="Helical" evidence="1">
    <location>
        <begin position="46"/>
        <end position="65"/>
    </location>
</feature>
<gene>
    <name evidence="2" type="ORF">ACFS5P_11440</name>
</gene>
<dbReference type="RefSeq" id="WP_204728977.1">
    <property type="nucleotide sequence ID" value="NZ_JAFBDK010000006.1"/>
</dbReference>
<keyword evidence="1" id="KW-0472">Membrane</keyword>
<keyword evidence="3" id="KW-1185">Reference proteome</keyword>
<keyword evidence="1" id="KW-0812">Transmembrane</keyword>
<comment type="caution">
    <text evidence="2">The sequence shown here is derived from an EMBL/GenBank/DDBJ whole genome shotgun (WGS) entry which is preliminary data.</text>
</comment>
<organism evidence="2 3">
    <name type="scientific">Jeotgalibacillus terrae</name>
    <dbReference type="NCBI Taxonomy" id="587735"/>
    <lineage>
        <taxon>Bacteria</taxon>
        <taxon>Bacillati</taxon>
        <taxon>Bacillota</taxon>
        <taxon>Bacilli</taxon>
        <taxon>Bacillales</taxon>
        <taxon>Caryophanaceae</taxon>
        <taxon>Jeotgalibacillus</taxon>
    </lineage>
</organism>
<dbReference type="InterPro" id="IPR023804">
    <property type="entry name" value="DUF3792_TM"/>
</dbReference>
<keyword evidence="1" id="KW-1133">Transmembrane helix</keyword>
<feature type="transmembrane region" description="Helical" evidence="1">
    <location>
        <begin position="72"/>
        <end position="92"/>
    </location>
</feature>
<feature type="transmembrane region" description="Helical" evidence="1">
    <location>
        <begin position="98"/>
        <end position="118"/>
    </location>
</feature>
<evidence type="ECO:0000313" key="3">
    <source>
        <dbReference type="Proteomes" id="UP001597561"/>
    </source>
</evidence>
<reference evidence="3" key="1">
    <citation type="journal article" date="2019" name="Int. J. Syst. Evol. Microbiol.">
        <title>The Global Catalogue of Microorganisms (GCM) 10K type strain sequencing project: providing services to taxonomists for standard genome sequencing and annotation.</title>
        <authorList>
            <consortium name="The Broad Institute Genomics Platform"/>
            <consortium name="The Broad Institute Genome Sequencing Center for Infectious Disease"/>
            <person name="Wu L."/>
            <person name="Ma J."/>
        </authorList>
    </citation>
    <scope>NUCLEOTIDE SEQUENCE [LARGE SCALE GENOMIC DNA]</scope>
    <source>
        <strain evidence="3">KCTC 13528</strain>
    </source>
</reference>
<proteinExistence type="predicted"/>
<name>A0ABW5ZKN4_9BACL</name>
<accession>A0ABW5ZKN4</accession>
<feature type="transmembrane region" description="Helical" evidence="1">
    <location>
        <begin position="12"/>
        <end position="34"/>
    </location>
</feature>
<dbReference type="EMBL" id="JBHUPG010000022">
    <property type="protein sequence ID" value="MFD2912488.1"/>
    <property type="molecule type" value="Genomic_DNA"/>
</dbReference>
<protein>
    <submittedName>
        <fullName evidence="2">TIGR04086 family membrane protein</fullName>
    </submittedName>
</protein>
<evidence type="ECO:0000313" key="2">
    <source>
        <dbReference type="EMBL" id="MFD2912488.1"/>
    </source>
</evidence>